<dbReference type="SUPFAM" id="SSF46785">
    <property type="entry name" value="Winged helix' DNA-binding domain"/>
    <property type="match status" value="1"/>
</dbReference>
<feature type="domain" description="HTH lysR-type" evidence="5">
    <location>
        <begin position="12"/>
        <end position="69"/>
    </location>
</feature>
<dbReference type="Pfam" id="PF00126">
    <property type="entry name" value="HTH_1"/>
    <property type="match status" value="1"/>
</dbReference>
<protein>
    <submittedName>
        <fullName evidence="6">LysR family transcriptional regulator</fullName>
    </submittedName>
</protein>
<evidence type="ECO:0000256" key="1">
    <source>
        <dbReference type="ARBA" id="ARBA00009437"/>
    </source>
</evidence>
<dbReference type="Gene3D" id="3.40.190.10">
    <property type="entry name" value="Periplasmic binding protein-like II"/>
    <property type="match status" value="2"/>
</dbReference>
<evidence type="ECO:0000256" key="2">
    <source>
        <dbReference type="ARBA" id="ARBA00023015"/>
    </source>
</evidence>
<evidence type="ECO:0000256" key="4">
    <source>
        <dbReference type="ARBA" id="ARBA00023163"/>
    </source>
</evidence>
<evidence type="ECO:0000256" key="3">
    <source>
        <dbReference type="ARBA" id="ARBA00023125"/>
    </source>
</evidence>
<comment type="caution">
    <text evidence="6">The sequence shown here is derived from an EMBL/GenBank/DDBJ whole genome shotgun (WGS) entry which is preliminary data.</text>
</comment>
<dbReference type="InterPro" id="IPR050176">
    <property type="entry name" value="LTTR"/>
</dbReference>
<evidence type="ECO:0000313" key="7">
    <source>
        <dbReference type="Proteomes" id="UP001196509"/>
    </source>
</evidence>
<evidence type="ECO:0000259" key="5">
    <source>
        <dbReference type="PROSITE" id="PS50931"/>
    </source>
</evidence>
<dbReference type="RefSeq" id="WP_220227802.1">
    <property type="nucleotide sequence ID" value="NZ_JAICBX010000001.1"/>
</dbReference>
<accession>A0AAE2ZJU3</accession>
<keyword evidence="4" id="KW-0804">Transcription</keyword>
<evidence type="ECO:0000313" key="6">
    <source>
        <dbReference type="EMBL" id="MBW8635967.1"/>
    </source>
</evidence>
<dbReference type="PANTHER" id="PTHR30579">
    <property type="entry name" value="TRANSCRIPTIONAL REGULATOR"/>
    <property type="match status" value="1"/>
</dbReference>
<reference evidence="6" key="1">
    <citation type="submission" date="2021-08" db="EMBL/GenBank/DDBJ databases">
        <title>Hoeflea bacterium WL0058 sp. nov., isolated from the sediment.</title>
        <authorList>
            <person name="Wang L."/>
            <person name="Zhang D."/>
        </authorList>
    </citation>
    <scope>NUCLEOTIDE SEQUENCE</scope>
    <source>
        <strain evidence="6">WL0058</strain>
    </source>
</reference>
<dbReference type="InterPro" id="IPR005119">
    <property type="entry name" value="LysR_subst-bd"/>
</dbReference>
<dbReference type="InterPro" id="IPR036388">
    <property type="entry name" value="WH-like_DNA-bd_sf"/>
</dbReference>
<dbReference type="FunFam" id="1.10.10.10:FF:000001">
    <property type="entry name" value="LysR family transcriptional regulator"/>
    <property type="match status" value="1"/>
</dbReference>
<proteinExistence type="inferred from homology"/>
<dbReference type="Gene3D" id="1.10.10.10">
    <property type="entry name" value="Winged helix-like DNA-binding domain superfamily/Winged helix DNA-binding domain"/>
    <property type="match status" value="1"/>
</dbReference>
<keyword evidence="2" id="KW-0805">Transcription regulation</keyword>
<keyword evidence="7" id="KW-1185">Reference proteome</keyword>
<dbReference type="AlphaFoldDB" id="A0AAE2ZJU3"/>
<dbReference type="InterPro" id="IPR000847">
    <property type="entry name" value="LysR_HTH_N"/>
</dbReference>
<dbReference type="PANTHER" id="PTHR30579:SF7">
    <property type="entry name" value="HTH-TYPE TRANSCRIPTIONAL REGULATOR LRHA-RELATED"/>
    <property type="match status" value="1"/>
</dbReference>
<gene>
    <name evidence="6" type="ORF">K1W69_02125</name>
</gene>
<dbReference type="InterPro" id="IPR036390">
    <property type="entry name" value="WH_DNA-bd_sf"/>
</dbReference>
<dbReference type="Pfam" id="PF03466">
    <property type="entry name" value="LysR_substrate"/>
    <property type="match status" value="1"/>
</dbReference>
<dbReference type="GO" id="GO:0003700">
    <property type="term" value="F:DNA-binding transcription factor activity"/>
    <property type="evidence" value="ECO:0007669"/>
    <property type="project" value="InterPro"/>
</dbReference>
<comment type="similarity">
    <text evidence="1">Belongs to the LysR transcriptional regulatory family.</text>
</comment>
<dbReference type="SUPFAM" id="SSF53850">
    <property type="entry name" value="Periplasmic binding protein-like II"/>
    <property type="match status" value="1"/>
</dbReference>
<dbReference type="GO" id="GO:0003677">
    <property type="term" value="F:DNA binding"/>
    <property type="evidence" value="ECO:0007669"/>
    <property type="project" value="UniProtKB-KW"/>
</dbReference>
<dbReference type="EMBL" id="JAICBX010000001">
    <property type="protein sequence ID" value="MBW8635967.1"/>
    <property type="molecule type" value="Genomic_DNA"/>
</dbReference>
<dbReference type="PROSITE" id="PS50931">
    <property type="entry name" value="HTH_LYSR"/>
    <property type="match status" value="1"/>
</dbReference>
<dbReference type="Proteomes" id="UP001196509">
    <property type="component" value="Unassembled WGS sequence"/>
</dbReference>
<organism evidence="6 7">
    <name type="scientific">Flavimaribacter sediminis</name>
    <dbReference type="NCBI Taxonomy" id="2865987"/>
    <lineage>
        <taxon>Bacteria</taxon>
        <taxon>Pseudomonadati</taxon>
        <taxon>Pseudomonadota</taxon>
        <taxon>Alphaproteobacteria</taxon>
        <taxon>Hyphomicrobiales</taxon>
        <taxon>Rhizobiaceae</taxon>
        <taxon>Flavimaribacter</taxon>
    </lineage>
</organism>
<sequence length="314" mass="33932">MNAPLNQPMPLLELDVLRTFVAIADTGSFSTAASIVFRTPSAVSMQIKKLEETLGRPMFFRDARSVSLTTDGTMLLGYARRLLALNREAVSQFVTPEISGVVRFGSPDDVGERILPLVLKRFAKTHPSIAVDVVIDQSSNLIKRFEEKRLDITLLTCQKDKTPPGSEIVLTEKLVWAGAKGGAAHLQCPLPVSLWEEGCAWRAGAVEGLQTIKRDFRVAYMSAHTAGQRAAILSDLAIAPLPKSFVGDDMVILGEEDGLPPIGDYMLAMMVGAEVDPPVCAVAEHIRATFEMQAETGYFTESAFAHNATAASAA</sequence>
<name>A0AAE2ZJU3_9HYPH</name>
<keyword evidence="3" id="KW-0238">DNA-binding</keyword>